<evidence type="ECO:0000313" key="6">
    <source>
        <dbReference type="Proteomes" id="UP000663854"/>
    </source>
</evidence>
<gene>
    <name evidence="4" type="ORF">JXQ802_LOCUS38219</name>
    <name evidence="5" type="ORF">JXQ802_LOCUS38246</name>
    <name evidence="2" type="ORF">PYM288_LOCUS24479</name>
    <name evidence="3" type="ORF">PYM288_LOCUS24494</name>
</gene>
<dbReference type="EMBL" id="CAJNOL010002105">
    <property type="protein sequence ID" value="CAF1462395.1"/>
    <property type="molecule type" value="Genomic_DNA"/>
</dbReference>
<proteinExistence type="predicted"/>
<reference evidence="2" key="1">
    <citation type="submission" date="2021-02" db="EMBL/GenBank/DDBJ databases">
        <authorList>
            <person name="Nowell W R."/>
        </authorList>
    </citation>
    <scope>NUCLEOTIDE SEQUENCE</scope>
</reference>
<evidence type="ECO:0000313" key="3">
    <source>
        <dbReference type="EMBL" id="CAF1193936.1"/>
    </source>
</evidence>
<evidence type="ECO:0000313" key="4">
    <source>
        <dbReference type="EMBL" id="CAF1461920.1"/>
    </source>
</evidence>
<keyword evidence="1" id="KW-0175">Coiled coil</keyword>
<dbReference type="AlphaFoldDB" id="A0A814VQ18"/>
<dbReference type="Proteomes" id="UP000663870">
    <property type="component" value="Unassembled WGS sequence"/>
</dbReference>
<organism evidence="2 6">
    <name type="scientific">Rotaria sordida</name>
    <dbReference type="NCBI Taxonomy" id="392033"/>
    <lineage>
        <taxon>Eukaryota</taxon>
        <taxon>Metazoa</taxon>
        <taxon>Spiralia</taxon>
        <taxon>Gnathifera</taxon>
        <taxon>Rotifera</taxon>
        <taxon>Eurotatoria</taxon>
        <taxon>Bdelloidea</taxon>
        <taxon>Philodinida</taxon>
        <taxon>Philodinidae</taxon>
        <taxon>Rotaria</taxon>
    </lineage>
</organism>
<protein>
    <submittedName>
        <fullName evidence="2">Uncharacterized protein</fullName>
    </submittedName>
</protein>
<accession>A0A814VQ18</accession>
<evidence type="ECO:0000256" key="1">
    <source>
        <dbReference type="SAM" id="Coils"/>
    </source>
</evidence>
<sequence>MAASSSLIASMDGGGGGGGLNASGTGGVEIAKALSSMQIRNEQFRNLYEELKKEYSTLSNAYADCQRTLEKSTEDNRQMQEKFKNLLDKLQMDNRKKQIQIEEMKTQLLDNSKIDQIRDRLSSEVEGPYKLALSQLGNQLEQTKAELTKVRFELNARIKEHASELSQRDQIANEIELKTEKELGALRKERDLLQQHIRQENQKDTNIEQNRSREITQLKAKVEQFTQELNEAREVKLHAEQIAATAQRELLKERSLSKTNFSLVENERDSLKQQLTTIHQELTSISEQLTTANRQLHEKDFRIAQINTEYENIQHQFKVEVANHKIDLAKTQRQHLQQQEQLKFHIQELEEKIAALTSDKSKLKLNIQEKEHNLLTSIQAAREDEWKNISEITNEKLNLEADLNILKKSNNEREKQYDIERDRLYEQIRSLEKTRDELTKENTYLNTNIKQMKDCQHELEREQEKSRELYRKCVKLETLLSSTNGIEQELTEINLKLKNELNQLMNERHSNKQELQQMNSQCTTTIDNARRAFFNERKEMEMKIEQLVEQLKKYKTKMIEVEREKKEHRLRYRNVSQKLIEKSQLIEAKLNEIKQKELSLQNVVSVQTHNRVKRQLSQLLKKHSQFQTLLDTNNINRPSVQSDDKYDLNSMLTRLDRLSHEQNHQLNDFIPTKGTSLTLSNRFEPNLTQSGILSSSPDKRKIIRFEEENQ</sequence>
<name>A0A814VQ18_9BILA</name>
<comment type="caution">
    <text evidence="2">The sequence shown here is derived from an EMBL/GenBank/DDBJ whole genome shotgun (WGS) entry which is preliminary data.</text>
</comment>
<dbReference type="EMBL" id="CAJNOL010002101">
    <property type="protein sequence ID" value="CAF1461920.1"/>
    <property type="molecule type" value="Genomic_DNA"/>
</dbReference>
<keyword evidence="7" id="KW-1185">Reference proteome</keyword>
<evidence type="ECO:0000313" key="7">
    <source>
        <dbReference type="Proteomes" id="UP000663870"/>
    </source>
</evidence>
<feature type="coiled-coil region" evidence="1">
    <location>
        <begin position="34"/>
        <end position="107"/>
    </location>
</feature>
<dbReference type="EMBL" id="CAJNOH010001236">
    <property type="protein sequence ID" value="CAF1193629.1"/>
    <property type="molecule type" value="Genomic_DNA"/>
</dbReference>
<evidence type="ECO:0000313" key="5">
    <source>
        <dbReference type="EMBL" id="CAF1462395.1"/>
    </source>
</evidence>
<feature type="coiled-coil region" evidence="1">
    <location>
        <begin position="319"/>
        <end position="596"/>
    </location>
</feature>
<feature type="coiled-coil region" evidence="1">
    <location>
        <begin position="183"/>
        <end position="249"/>
    </location>
</feature>
<dbReference type="Proteomes" id="UP000663854">
    <property type="component" value="Unassembled WGS sequence"/>
</dbReference>
<evidence type="ECO:0000313" key="2">
    <source>
        <dbReference type="EMBL" id="CAF1193629.1"/>
    </source>
</evidence>
<dbReference type="EMBL" id="CAJNOH010001238">
    <property type="protein sequence ID" value="CAF1193936.1"/>
    <property type="molecule type" value="Genomic_DNA"/>
</dbReference>